<protein>
    <recommendedName>
        <fullName evidence="1">D-inositol 3-phosphate glycosyltransferase</fullName>
    </recommendedName>
</protein>
<dbReference type="PANTHER" id="PTHR45947">
    <property type="entry name" value="SULFOQUINOVOSYL TRANSFERASE SQD2"/>
    <property type="match status" value="1"/>
</dbReference>
<dbReference type="InterPro" id="IPR050194">
    <property type="entry name" value="Glycosyltransferase_grp1"/>
</dbReference>
<proteinExistence type="predicted"/>
<comment type="caution">
    <text evidence="3">The sequence shown here is derived from an EMBL/GenBank/DDBJ whole genome shotgun (WGS) entry which is preliminary data.</text>
</comment>
<keyword evidence="2" id="KW-1133">Transmembrane helix</keyword>
<keyword evidence="2" id="KW-0472">Membrane</keyword>
<organism evidence="3 4">
    <name type="scientific">Agrococcus terreus</name>
    <dbReference type="NCBI Taxonomy" id="574649"/>
    <lineage>
        <taxon>Bacteria</taxon>
        <taxon>Bacillati</taxon>
        <taxon>Actinomycetota</taxon>
        <taxon>Actinomycetes</taxon>
        <taxon>Micrococcales</taxon>
        <taxon>Microbacteriaceae</taxon>
        <taxon>Agrococcus</taxon>
    </lineage>
</organism>
<dbReference type="PANTHER" id="PTHR45947:SF3">
    <property type="entry name" value="SULFOQUINOVOSYL TRANSFERASE SQD2"/>
    <property type="match status" value="1"/>
</dbReference>
<accession>A0ABQ2KEG5</accession>
<dbReference type="Proteomes" id="UP000626982">
    <property type="component" value="Unassembled WGS sequence"/>
</dbReference>
<keyword evidence="4" id="KW-1185">Reference proteome</keyword>
<dbReference type="CDD" id="cd03801">
    <property type="entry name" value="GT4_PimA-like"/>
    <property type="match status" value="1"/>
</dbReference>
<dbReference type="Pfam" id="PF13692">
    <property type="entry name" value="Glyco_trans_1_4"/>
    <property type="match status" value="1"/>
</dbReference>
<dbReference type="Gene3D" id="3.40.50.2000">
    <property type="entry name" value="Glycogen Phosphorylase B"/>
    <property type="match status" value="2"/>
</dbReference>
<feature type="transmembrane region" description="Helical" evidence="2">
    <location>
        <begin position="37"/>
        <end position="59"/>
    </location>
</feature>
<name>A0ABQ2KEG5_9MICO</name>
<gene>
    <name evidence="3" type="ORF">GCM10010968_07130</name>
</gene>
<evidence type="ECO:0000256" key="2">
    <source>
        <dbReference type="SAM" id="Phobius"/>
    </source>
</evidence>
<dbReference type="EMBL" id="BMLM01000001">
    <property type="protein sequence ID" value="GGN79835.1"/>
    <property type="molecule type" value="Genomic_DNA"/>
</dbReference>
<dbReference type="SUPFAM" id="SSF53756">
    <property type="entry name" value="UDP-Glycosyltransferase/glycogen phosphorylase"/>
    <property type="match status" value="2"/>
</dbReference>
<evidence type="ECO:0000313" key="3">
    <source>
        <dbReference type="EMBL" id="GGN79835.1"/>
    </source>
</evidence>
<sequence>MKSRILFFSAVAIAFAGAALVMLLSWSEPLSARAVSALAVASLTLVALLGLAAAWGFGVRRNVNERATRLANVERRMTALQDRMLALGAAQIEADSSTAVKSEVRQLRGQVETLRRLGDERVVAQAAVSSDLAASVLVLARSHALPLADLLSPSQALNCIRSAVTARRILDAMPYVDAFPTALPELDDAVAKKLFGGLRRLGYLSRSVTVAEAIAARSGDAADERAAAIYASELALYRGEIELDIELPPLRDDPRSDVVLHLVGKALPETQSGYTLRTQYTVEAQRRAGMEPVVVAQAGSSERVLDRIETYEHGGIPHYLLAGPQRGSVTWDEWLRANVVSLAEVVRHVRPAVIHTHSDFVNATIALPVARMYGIPVVNETRGFWEESWLSRVAAAEGWVDVDQIAARYGEPDMHRLRVEREADTRSRSDAVVTLARVMQEHIERTGERLGMAAPAISIAPNSVRAADFPVVEPDHDVRETLGLPVGGLVVGYVSSIVEYEGIDTLIRGMFELEIAMRAAGALEAQASSADRASADALSLPEEALTGLIAQLRLVHPSMHDGQLRDAAEALVGAVQPFSGTPLHLLIVGDGLELANLRALAKGLGLRSVHFTGRVPHEEVLSYYSLIDLFVVPRKHSAVTELVTPLKPFEAMSTGRPCVFSDVSALAEIARDSGCVAMFRADDHHDLALTVARLLSDPEQLEQMATEGARWVREERTWDDNARRYLDVYRRLGLWMASSA</sequence>
<keyword evidence="2" id="KW-0812">Transmembrane</keyword>
<evidence type="ECO:0000256" key="1">
    <source>
        <dbReference type="ARBA" id="ARBA00021292"/>
    </source>
</evidence>
<reference evidence="4" key="1">
    <citation type="journal article" date="2019" name="Int. J. Syst. Evol. Microbiol.">
        <title>The Global Catalogue of Microorganisms (GCM) 10K type strain sequencing project: providing services to taxonomists for standard genome sequencing and annotation.</title>
        <authorList>
            <consortium name="The Broad Institute Genomics Platform"/>
            <consortium name="The Broad Institute Genome Sequencing Center for Infectious Disease"/>
            <person name="Wu L."/>
            <person name="Ma J."/>
        </authorList>
    </citation>
    <scope>NUCLEOTIDE SEQUENCE [LARGE SCALE GENOMIC DNA]</scope>
    <source>
        <strain evidence="4">CGMCC 1.6960</strain>
    </source>
</reference>
<evidence type="ECO:0000313" key="4">
    <source>
        <dbReference type="Proteomes" id="UP000626982"/>
    </source>
</evidence>